<protein>
    <submittedName>
        <fullName evidence="3">Uncharacterized protein</fullName>
    </submittedName>
</protein>
<dbReference type="Proteomes" id="UP000325558">
    <property type="component" value="Unassembled WGS sequence"/>
</dbReference>
<proteinExistence type="predicted"/>
<feature type="coiled-coil region" evidence="1">
    <location>
        <begin position="130"/>
        <end position="157"/>
    </location>
</feature>
<evidence type="ECO:0000256" key="1">
    <source>
        <dbReference type="SAM" id="Coils"/>
    </source>
</evidence>
<evidence type="ECO:0000313" key="3">
    <source>
        <dbReference type="EMBL" id="KAE8337399.1"/>
    </source>
</evidence>
<sequence>MLRQVSGSQSLITLCRGKLILEVCGGSNSKTPTTTETWFHDWESKRRGKLSTEQISHLVNLTKNWNRQTRDDIPQRIYDWISHPNSKFWGFRGFREDTKLVAYCLSDVGEGENSSKMDPIRRRVMLVILYDIIQKEKQRLQAEAEKCKAKKRKACNDTLKKPVTNNGSFLTQAIKNIINQTYCSQQLSEDAKSIKRKRCTQLQRYGGRWSLFQRREAILEFPLTYVANSFERVKMEKIEAEALNAYEETMYDCEYRSKLRQAFDAIYSAYTSNRHMLGRCNAHTTGAYAESDTPNLSRRRPSNDDITITEPSRKRHRAFVSGNKSSECFNSESRNVNIGIYPNPVGLENSDCMLITNGTAIPYPADRHEAGTNDRPGSPDSIVLPRRNSRSDLSGFDNQPAIETAYFPAEPVMLSLVDTFHPADEPRQQTYQGPTPMLQSTEVSVNHKPSNYLGQSNDIPQPEAADAWAAVQTNSLNGEFAQRTAIDIPQPEAADAWAAATMSFNGGFAQHTAIDIPQPEAADAWAAVQTNLLNGEFAQRTAIDIPQPEAADAWAAAQTNSLNGEFAQRTAIDIPQPEAADAWAAAQTNSLNGEFAQRTAIDIPRPEAADAWAAIASMVHSDRFHNFTPSDSIASAADPCNSECLQPLPSQHATPNAQKNTTIFDVNGSESFV</sequence>
<dbReference type="EMBL" id="ML737180">
    <property type="protein sequence ID" value="KAE8337399.1"/>
    <property type="molecule type" value="Genomic_DNA"/>
</dbReference>
<reference evidence="3" key="1">
    <citation type="submission" date="2019-04" db="EMBL/GenBank/DDBJ databases">
        <title>Friends and foes A comparative genomics study of 23 Aspergillus species from section Flavi.</title>
        <authorList>
            <consortium name="DOE Joint Genome Institute"/>
            <person name="Kjaerbolling I."/>
            <person name="Vesth T."/>
            <person name="Frisvad J.C."/>
            <person name="Nybo J.L."/>
            <person name="Theobald S."/>
            <person name="Kildgaard S."/>
            <person name="Isbrandt T."/>
            <person name="Kuo A."/>
            <person name="Sato A."/>
            <person name="Lyhne E.K."/>
            <person name="Kogle M.E."/>
            <person name="Wiebenga A."/>
            <person name="Kun R.S."/>
            <person name="Lubbers R.J."/>
            <person name="Makela M.R."/>
            <person name="Barry K."/>
            <person name="Chovatia M."/>
            <person name="Clum A."/>
            <person name="Daum C."/>
            <person name="Haridas S."/>
            <person name="He G."/>
            <person name="LaButti K."/>
            <person name="Lipzen A."/>
            <person name="Mondo S."/>
            <person name="Riley R."/>
            <person name="Salamov A."/>
            <person name="Simmons B.A."/>
            <person name="Magnuson J.K."/>
            <person name="Henrissat B."/>
            <person name="Mortensen U.H."/>
            <person name="Larsen T.O."/>
            <person name="Devries R.P."/>
            <person name="Grigoriev I.V."/>
            <person name="Machida M."/>
            <person name="Baker S.E."/>
            <person name="Andersen M.R."/>
        </authorList>
    </citation>
    <scope>NUCLEOTIDE SEQUENCE</scope>
    <source>
        <strain evidence="3">CBS 117612</strain>
    </source>
</reference>
<name>A0A5N6XYZ0_9EURO</name>
<keyword evidence="1" id="KW-0175">Coiled coil</keyword>
<accession>A0A5N6XYZ0</accession>
<dbReference type="OrthoDB" id="4508227at2759"/>
<evidence type="ECO:0000256" key="2">
    <source>
        <dbReference type="SAM" id="MobiDB-lite"/>
    </source>
</evidence>
<feature type="region of interest" description="Disordered" evidence="2">
    <location>
        <begin position="365"/>
        <end position="397"/>
    </location>
</feature>
<organism evidence="3">
    <name type="scientific">Aspergillus arachidicola</name>
    <dbReference type="NCBI Taxonomy" id="656916"/>
    <lineage>
        <taxon>Eukaryota</taxon>
        <taxon>Fungi</taxon>
        <taxon>Dikarya</taxon>
        <taxon>Ascomycota</taxon>
        <taxon>Pezizomycotina</taxon>
        <taxon>Eurotiomycetes</taxon>
        <taxon>Eurotiomycetidae</taxon>
        <taxon>Eurotiales</taxon>
        <taxon>Aspergillaceae</taxon>
        <taxon>Aspergillus</taxon>
        <taxon>Aspergillus subgen. Circumdati</taxon>
    </lineage>
</organism>
<dbReference type="AlphaFoldDB" id="A0A5N6XYZ0"/>
<gene>
    <name evidence="3" type="ORF">BDV24DRAFT_98565</name>
</gene>